<feature type="chain" id="PRO_5022830501" evidence="2">
    <location>
        <begin position="28"/>
        <end position="254"/>
    </location>
</feature>
<dbReference type="Proteomes" id="UP000318288">
    <property type="component" value="Unassembled WGS sequence"/>
</dbReference>
<gene>
    <name evidence="3" type="ORF">Poly51_29290</name>
</gene>
<dbReference type="AlphaFoldDB" id="A0A5C6F6K8"/>
<evidence type="ECO:0000256" key="2">
    <source>
        <dbReference type="SAM" id="SignalP"/>
    </source>
</evidence>
<feature type="region of interest" description="Disordered" evidence="1">
    <location>
        <begin position="219"/>
        <end position="254"/>
    </location>
</feature>
<accession>A0A5C6F6K8</accession>
<feature type="region of interest" description="Disordered" evidence="1">
    <location>
        <begin position="172"/>
        <end position="194"/>
    </location>
</feature>
<evidence type="ECO:0000313" key="4">
    <source>
        <dbReference type="Proteomes" id="UP000318288"/>
    </source>
</evidence>
<feature type="signal peptide" evidence="2">
    <location>
        <begin position="1"/>
        <end position="27"/>
    </location>
</feature>
<protein>
    <submittedName>
        <fullName evidence="3">Uncharacterized protein</fullName>
    </submittedName>
</protein>
<feature type="compositionally biased region" description="Low complexity" evidence="1">
    <location>
        <begin position="173"/>
        <end position="194"/>
    </location>
</feature>
<name>A0A5C6F6K8_9BACT</name>
<dbReference type="RefSeq" id="WP_146458384.1">
    <property type="nucleotide sequence ID" value="NZ_SJPW01000003.1"/>
</dbReference>
<proteinExistence type="predicted"/>
<organism evidence="3 4">
    <name type="scientific">Rubripirellula tenax</name>
    <dbReference type="NCBI Taxonomy" id="2528015"/>
    <lineage>
        <taxon>Bacteria</taxon>
        <taxon>Pseudomonadati</taxon>
        <taxon>Planctomycetota</taxon>
        <taxon>Planctomycetia</taxon>
        <taxon>Pirellulales</taxon>
        <taxon>Pirellulaceae</taxon>
        <taxon>Rubripirellula</taxon>
    </lineage>
</organism>
<keyword evidence="4" id="KW-1185">Reference proteome</keyword>
<dbReference type="EMBL" id="SJPW01000003">
    <property type="protein sequence ID" value="TWU57008.1"/>
    <property type="molecule type" value="Genomic_DNA"/>
</dbReference>
<sequence precursor="true">MPLKIISRSSALAIVASLSLAASSASAQTSYPGQIGVGGPGPIQGAPVYGGGPISGAGPINSGGWYNPEIYNSGRQVSDVQYDPFTGRVIVRTDKNTVRESVLDPNRTYADPGSYQQVNRYETDVNGIQWHVTGTQWTSNGVPHGNLSRRQVGGVHHGGGIIEDRNENVTYSTQPGGQTPGAQPGQNRPGQPGYGVYPGQVVYPGQGGVIEDRNEHVQFSTPTTGARRPSQPVRRNTILPGNLRSLGRNLNPFK</sequence>
<reference evidence="3 4" key="1">
    <citation type="submission" date="2019-02" db="EMBL/GenBank/DDBJ databases">
        <title>Deep-cultivation of Planctomycetes and their phenomic and genomic characterization uncovers novel biology.</title>
        <authorList>
            <person name="Wiegand S."/>
            <person name="Jogler M."/>
            <person name="Boedeker C."/>
            <person name="Pinto D."/>
            <person name="Vollmers J."/>
            <person name="Rivas-Marin E."/>
            <person name="Kohn T."/>
            <person name="Peeters S.H."/>
            <person name="Heuer A."/>
            <person name="Rast P."/>
            <person name="Oberbeckmann S."/>
            <person name="Bunk B."/>
            <person name="Jeske O."/>
            <person name="Meyerdierks A."/>
            <person name="Storesund J.E."/>
            <person name="Kallscheuer N."/>
            <person name="Luecker S."/>
            <person name="Lage O.M."/>
            <person name="Pohl T."/>
            <person name="Merkel B.J."/>
            <person name="Hornburger P."/>
            <person name="Mueller R.-W."/>
            <person name="Bruemmer F."/>
            <person name="Labrenz M."/>
            <person name="Spormann A.M."/>
            <person name="Op Den Camp H."/>
            <person name="Overmann J."/>
            <person name="Amann R."/>
            <person name="Jetten M.S.M."/>
            <person name="Mascher T."/>
            <person name="Medema M.H."/>
            <person name="Devos D.P."/>
            <person name="Kaster A.-K."/>
            <person name="Ovreas L."/>
            <person name="Rohde M."/>
            <person name="Galperin M.Y."/>
            <person name="Jogler C."/>
        </authorList>
    </citation>
    <scope>NUCLEOTIDE SEQUENCE [LARGE SCALE GENOMIC DNA]</scope>
    <source>
        <strain evidence="3 4">Poly51</strain>
    </source>
</reference>
<evidence type="ECO:0000313" key="3">
    <source>
        <dbReference type="EMBL" id="TWU57008.1"/>
    </source>
</evidence>
<comment type="caution">
    <text evidence="3">The sequence shown here is derived from an EMBL/GenBank/DDBJ whole genome shotgun (WGS) entry which is preliminary data.</text>
</comment>
<keyword evidence="2" id="KW-0732">Signal</keyword>
<evidence type="ECO:0000256" key="1">
    <source>
        <dbReference type="SAM" id="MobiDB-lite"/>
    </source>
</evidence>
<dbReference type="OrthoDB" id="286332at2"/>